<evidence type="ECO:0000256" key="3">
    <source>
        <dbReference type="ARBA" id="ARBA00022989"/>
    </source>
</evidence>
<comment type="subcellular location">
    <subcellularLocation>
        <location evidence="1">Cell membrane</location>
        <topology evidence="1">Multi-pass membrane protein</topology>
    </subcellularLocation>
</comment>
<keyword evidence="9" id="KW-1185">Reference proteome</keyword>
<feature type="transmembrane region" description="Helical" evidence="6">
    <location>
        <begin position="48"/>
        <end position="71"/>
    </location>
</feature>
<feature type="domain" description="Major facilitator superfamily (MFS) profile" evidence="7">
    <location>
        <begin position="16"/>
        <end position="428"/>
    </location>
</feature>
<evidence type="ECO:0000256" key="1">
    <source>
        <dbReference type="ARBA" id="ARBA00004651"/>
    </source>
</evidence>
<accession>A0ABP9PGF1</accession>
<feature type="compositionally biased region" description="Pro residues" evidence="5">
    <location>
        <begin position="194"/>
        <end position="205"/>
    </location>
</feature>
<feature type="transmembrane region" description="Helical" evidence="6">
    <location>
        <begin position="168"/>
        <end position="190"/>
    </location>
</feature>
<feature type="transmembrane region" description="Helical" evidence="6">
    <location>
        <begin position="140"/>
        <end position="162"/>
    </location>
</feature>
<evidence type="ECO:0000256" key="5">
    <source>
        <dbReference type="SAM" id="MobiDB-lite"/>
    </source>
</evidence>
<feature type="transmembrane region" description="Helical" evidence="6">
    <location>
        <begin position="311"/>
        <end position="332"/>
    </location>
</feature>
<feature type="transmembrane region" description="Helical" evidence="6">
    <location>
        <begin position="108"/>
        <end position="128"/>
    </location>
</feature>
<evidence type="ECO:0000313" key="8">
    <source>
        <dbReference type="EMBL" id="GAA5146197.1"/>
    </source>
</evidence>
<feature type="transmembrane region" description="Helical" evidence="6">
    <location>
        <begin position="16"/>
        <end position="42"/>
    </location>
</feature>
<feature type="transmembrane region" description="Helical" evidence="6">
    <location>
        <begin position="338"/>
        <end position="359"/>
    </location>
</feature>
<dbReference type="PANTHER" id="PTHR23501">
    <property type="entry name" value="MAJOR FACILITATOR SUPERFAMILY"/>
    <property type="match status" value="1"/>
</dbReference>
<dbReference type="InterPro" id="IPR020846">
    <property type="entry name" value="MFS_dom"/>
</dbReference>
<keyword evidence="4 6" id="KW-0472">Membrane</keyword>
<dbReference type="Pfam" id="PF07690">
    <property type="entry name" value="MFS_1"/>
    <property type="match status" value="1"/>
</dbReference>
<evidence type="ECO:0000313" key="9">
    <source>
        <dbReference type="Proteomes" id="UP001428817"/>
    </source>
</evidence>
<dbReference type="EMBL" id="BAABJP010000001">
    <property type="protein sequence ID" value="GAA5146197.1"/>
    <property type="molecule type" value="Genomic_DNA"/>
</dbReference>
<comment type="caution">
    <text evidence="8">The sequence shown here is derived from an EMBL/GenBank/DDBJ whole genome shotgun (WGS) entry which is preliminary data.</text>
</comment>
<organism evidence="8 9">
    <name type="scientific">Pseudonocardia eucalypti</name>
    <dbReference type="NCBI Taxonomy" id="648755"/>
    <lineage>
        <taxon>Bacteria</taxon>
        <taxon>Bacillati</taxon>
        <taxon>Actinomycetota</taxon>
        <taxon>Actinomycetes</taxon>
        <taxon>Pseudonocardiales</taxon>
        <taxon>Pseudonocardiaceae</taxon>
        <taxon>Pseudonocardia</taxon>
    </lineage>
</organism>
<keyword evidence="2 6" id="KW-0812">Transmembrane</keyword>
<proteinExistence type="predicted"/>
<dbReference type="SUPFAM" id="SSF103473">
    <property type="entry name" value="MFS general substrate transporter"/>
    <property type="match status" value="1"/>
</dbReference>
<evidence type="ECO:0000259" key="7">
    <source>
        <dbReference type="PROSITE" id="PS50850"/>
    </source>
</evidence>
<reference evidence="9" key="1">
    <citation type="journal article" date="2019" name="Int. J. Syst. Evol. Microbiol.">
        <title>The Global Catalogue of Microorganisms (GCM) 10K type strain sequencing project: providing services to taxonomists for standard genome sequencing and annotation.</title>
        <authorList>
            <consortium name="The Broad Institute Genomics Platform"/>
            <consortium name="The Broad Institute Genome Sequencing Center for Infectious Disease"/>
            <person name="Wu L."/>
            <person name="Ma J."/>
        </authorList>
    </citation>
    <scope>NUCLEOTIDE SEQUENCE [LARGE SCALE GENOMIC DNA]</scope>
    <source>
        <strain evidence="9">JCM 18303</strain>
    </source>
</reference>
<dbReference type="InterPro" id="IPR011701">
    <property type="entry name" value="MFS"/>
</dbReference>
<feature type="transmembrane region" description="Helical" evidence="6">
    <location>
        <begin position="244"/>
        <end position="266"/>
    </location>
</feature>
<dbReference type="RefSeq" id="WP_185058772.1">
    <property type="nucleotide sequence ID" value="NZ_BAABJP010000001.1"/>
</dbReference>
<name>A0ABP9PGF1_9PSEU</name>
<dbReference type="Gene3D" id="1.20.1250.20">
    <property type="entry name" value="MFS general substrate transporter like domains"/>
    <property type="match status" value="1"/>
</dbReference>
<protein>
    <recommendedName>
        <fullName evidence="7">Major facilitator superfamily (MFS) profile domain-containing protein</fullName>
    </recommendedName>
</protein>
<keyword evidence="3 6" id="KW-1133">Transmembrane helix</keyword>
<gene>
    <name evidence="8" type="ORF">GCM10023321_05290</name>
</gene>
<evidence type="ECO:0000256" key="4">
    <source>
        <dbReference type="ARBA" id="ARBA00023136"/>
    </source>
</evidence>
<feature type="region of interest" description="Disordered" evidence="5">
    <location>
        <begin position="194"/>
        <end position="217"/>
    </location>
</feature>
<feature type="transmembrane region" description="Helical" evidence="6">
    <location>
        <begin position="278"/>
        <end position="299"/>
    </location>
</feature>
<feature type="transmembrane region" description="Helical" evidence="6">
    <location>
        <begin position="404"/>
        <end position="425"/>
    </location>
</feature>
<sequence length="428" mass="43560">MTLTEQTPGEHRTKPVFLALAFVVLAYGLLQTMMVPTVALLARNLNTGLAAASWAVLTAPLLTSVLVTPLVGLLADRLGARRVLTASLLVYLVGMVGSGLAPGIEVLIGFRAVQGIGLALVPLSFVLAGTALPRNRVPAGLALCSGLLTGSAGAGLLLGGLLADLFSWRWIFVLGGLVTLAALGLSRWALPLDPRPSTPARPRPTPVRQRSAQSDGALHISTQSKRALRISTQSQGVPRRTNRVLLISHGGALLLGVHQFLCYQLVPGLSQLGPEHGGFGTTVTGAALILLPGTLITMPASWAAEPVARRLGLAAPLVLGLVTAALATASLAAWHAEIWQVVAGYLVCSVGYGLAMAALPRMVIRASTATGSGGANGANTVARVLGGALGSQLAVLTMTAESFALGFLLATAAAAAGVLVASLAAGRG</sequence>
<evidence type="ECO:0000256" key="2">
    <source>
        <dbReference type="ARBA" id="ARBA00022692"/>
    </source>
</evidence>
<dbReference type="Proteomes" id="UP001428817">
    <property type="component" value="Unassembled WGS sequence"/>
</dbReference>
<dbReference type="PROSITE" id="PS50850">
    <property type="entry name" value="MFS"/>
    <property type="match status" value="1"/>
</dbReference>
<dbReference type="PANTHER" id="PTHR23501:SF197">
    <property type="entry name" value="COMD"/>
    <property type="match status" value="1"/>
</dbReference>
<feature type="transmembrane region" description="Helical" evidence="6">
    <location>
        <begin position="83"/>
        <end position="102"/>
    </location>
</feature>
<dbReference type="InterPro" id="IPR036259">
    <property type="entry name" value="MFS_trans_sf"/>
</dbReference>
<evidence type="ECO:0000256" key="6">
    <source>
        <dbReference type="SAM" id="Phobius"/>
    </source>
</evidence>